<name>A0AAJ6BPC4_9SPHN</name>
<keyword evidence="13" id="KW-0675">Receptor</keyword>
<dbReference type="SUPFAM" id="SSF56935">
    <property type="entry name" value="Porins"/>
    <property type="match status" value="1"/>
</dbReference>
<sequence length="987" mass="103246">MNRQLVMRALLKGVSLSAIVPATLVCAPAFAQSDSADSAAAPAADAAPADKSPADDIIVTGTRIRGVAPVGSAVVQLDQEAMTKTGQLSTADILAKVPSVLSLGSGNSYSGGSTQGTSDLNALSFNKSPNLRGFGPQATLSLVNGHRVPYDGAAMNTFDGDNIPVQMLQRIDIVADGTSANYGADAISGTVNYVMRAPFTGLEVYGQYGTADGQDSWQGTAVGGYDWGSGGIVVSYQHAHSDRLKASARPDLYNDDFSPYGGPSSSIYSSLGNIVYNGNTYALPSGQDGSNVTLAQIGAAGTANTQNVWTGYDAIPRFKRDQVAANFRQEVVPGVEIYADGFYSKRDYDLALFSTAVNNRNLLTVPNSNYYSPCNHDLTGASADLLAACSAGSLTVAYNNVGDGGPGTRSGFTRTWDATGGIKVDLFGNWRANAYASFGKSFAHASNTLYFGNGLDNNPVLAAALALGTPDAFNPFCDGTALDCGNGQYAGDIFAGNTFDIDTTYKSQDYALNLDGSLFALPGGDVRLAVGGEYLKAKFINANSFGATVNRRSIKSGYGELFVPIFGAANAVSGIHRLELTAAIRADDYSDVGTTVNPKLGLNWAPTDWLKFRGSYGTSFRAPTLVDNDPYSQTGYIPAVVSGDLITADCTGCGGSDITIYQALGGAAGNLKPESSTSWSLGLDIVPPSSGVNISVTYWNTKYTGQVSTPVYNVGTVQAINLGYYDSGIIYNPSYFPDKAANNPVAFFGPFPINSGNADCVAVNGQAITSQGLYDQMIGCINAGGTQGPVLGLPSSDVAAVTNGHRLNAGSTHADGIDVAASYDWAAGANAWHIGVIGSYINSWKVSPLPGAPVIDQVNKFGYPLRFRGRLDGSWSRDVGPGSLTLAGYVNYANGYTIDPVLLPTGLTGDYTHIASYTTVDLAVHYDFDDQDSVLLKGLSFTISAQNVFDRGPPLVINSSNTASIRFDPSNASPLGRVVQLQVAKKF</sequence>
<dbReference type="InterPro" id="IPR039426">
    <property type="entry name" value="TonB-dep_rcpt-like"/>
</dbReference>
<keyword evidence="3 8" id="KW-1134">Transmembrane beta strand</keyword>
<comment type="subcellular location">
    <subcellularLocation>
        <location evidence="1 8">Cell outer membrane</location>
        <topology evidence="1 8">Multi-pass membrane protein</topology>
    </subcellularLocation>
</comment>
<proteinExistence type="inferred from homology"/>
<accession>A0AAJ6BPC4</accession>
<evidence type="ECO:0000313" key="14">
    <source>
        <dbReference type="Proteomes" id="UP001218362"/>
    </source>
</evidence>
<evidence type="ECO:0000256" key="9">
    <source>
        <dbReference type="RuleBase" id="RU003357"/>
    </source>
</evidence>
<organism evidence="13 14">
    <name type="scientific">Candidatus Andeanibacterium colombiense</name>
    <dbReference type="NCBI Taxonomy" id="3121345"/>
    <lineage>
        <taxon>Bacteria</taxon>
        <taxon>Pseudomonadati</taxon>
        <taxon>Pseudomonadota</taxon>
        <taxon>Alphaproteobacteria</taxon>
        <taxon>Sphingomonadales</taxon>
        <taxon>Sphingomonadaceae</taxon>
        <taxon>Candidatus Andeanibacterium</taxon>
    </lineage>
</organism>
<feature type="chain" id="PRO_5042468974" evidence="10">
    <location>
        <begin position="32"/>
        <end position="987"/>
    </location>
</feature>
<protein>
    <submittedName>
        <fullName evidence="13">TonB-dependent receptor</fullName>
    </submittedName>
</protein>
<dbReference type="PANTHER" id="PTHR47234">
    <property type="match status" value="1"/>
</dbReference>
<dbReference type="PANTHER" id="PTHR47234:SF2">
    <property type="entry name" value="TONB-DEPENDENT RECEPTOR"/>
    <property type="match status" value="1"/>
</dbReference>
<dbReference type="GO" id="GO:0009279">
    <property type="term" value="C:cell outer membrane"/>
    <property type="evidence" value="ECO:0007669"/>
    <property type="project" value="UniProtKB-SubCell"/>
</dbReference>
<keyword evidence="10" id="KW-0732">Signal</keyword>
<evidence type="ECO:0000256" key="7">
    <source>
        <dbReference type="ARBA" id="ARBA00023237"/>
    </source>
</evidence>
<evidence type="ECO:0000256" key="4">
    <source>
        <dbReference type="ARBA" id="ARBA00022692"/>
    </source>
</evidence>
<comment type="similarity">
    <text evidence="8 9">Belongs to the TonB-dependent receptor family.</text>
</comment>
<gene>
    <name evidence="13" type="ORF">P0Y56_15795</name>
</gene>
<dbReference type="Pfam" id="PF00593">
    <property type="entry name" value="TonB_dep_Rec_b-barrel"/>
    <property type="match status" value="1"/>
</dbReference>
<keyword evidence="5 9" id="KW-0798">TonB box</keyword>
<feature type="domain" description="TonB-dependent receptor-like beta-barrel" evidence="11">
    <location>
        <begin position="384"/>
        <end position="948"/>
    </location>
</feature>
<dbReference type="Gene3D" id="2.170.130.10">
    <property type="entry name" value="TonB-dependent receptor, plug domain"/>
    <property type="match status" value="1"/>
</dbReference>
<dbReference type="PROSITE" id="PS52016">
    <property type="entry name" value="TONB_DEPENDENT_REC_3"/>
    <property type="match status" value="1"/>
</dbReference>
<dbReference type="InterPro" id="IPR036942">
    <property type="entry name" value="Beta-barrel_TonB_sf"/>
</dbReference>
<evidence type="ECO:0000313" key="13">
    <source>
        <dbReference type="EMBL" id="WEK46448.1"/>
    </source>
</evidence>
<dbReference type="AlphaFoldDB" id="A0AAJ6BPC4"/>
<evidence type="ECO:0000259" key="12">
    <source>
        <dbReference type="Pfam" id="PF07715"/>
    </source>
</evidence>
<feature type="domain" description="TonB-dependent receptor plug" evidence="12">
    <location>
        <begin position="72"/>
        <end position="190"/>
    </location>
</feature>
<keyword evidence="6 8" id="KW-0472">Membrane</keyword>
<feature type="signal peptide" evidence="10">
    <location>
        <begin position="1"/>
        <end position="31"/>
    </location>
</feature>
<dbReference type="Proteomes" id="UP001218362">
    <property type="component" value="Chromosome"/>
</dbReference>
<keyword evidence="2 8" id="KW-0813">Transport</keyword>
<evidence type="ECO:0000256" key="8">
    <source>
        <dbReference type="PROSITE-ProRule" id="PRU01360"/>
    </source>
</evidence>
<keyword evidence="7 8" id="KW-0998">Cell outer membrane</keyword>
<dbReference type="Gene3D" id="2.40.170.20">
    <property type="entry name" value="TonB-dependent receptor, beta-barrel domain"/>
    <property type="match status" value="1"/>
</dbReference>
<evidence type="ECO:0000256" key="10">
    <source>
        <dbReference type="SAM" id="SignalP"/>
    </source>
</evidence>
<evidence type="ECO:0000256" key="2">
    <source>
        <dbReference type="ARBA" id="ARBA00022448"/>
    </source>
</evidence>
<evidence type="ECO:0000256" key="1">
    <source>
        <dbReference type="ARBA" id="ARBA00004571"/>
    </source>
</evidence>
<reference evidence="13" key="1">
    <citation type="submission" date="2023-03" db="EMBL/GenBank/DDBJ databases">
        <title>Andean soil-derived lignocellulolytic bacterial consortium as a source of novel taxa and putative plastic-active enzymes.</title>
        <authorList>
            <person name="Diaz-Garcia L."/>
            <person name="Chuvochina M."/>
            <person name="Feuerriegel G."/>
            <person name="Bunk B."/>
            <person name="Sproer C."/>
            <person name="Streit W.R."/>
            <person name="Rodriguez L.M."/>
            <person name="Overmann J."/>
            <person name="Jimenez D.J."/>
        </authorList>
    </citation>
    <scope>NUCLEOTIDE SEQUENCE</scope>
    <source>
        <strain evidence="13">MAG 26</strain>
    </source>
</reference>
<evidence type="ECO:0000256" key="6">
    <source>
        <dbReference type="ARBA" id="ARBA00023136"/>
    </source>
</evidence>
<evidence type="ECO:0000256" key="5">
    <source>
        <dbReference type="ARBA" id="ARBA00023077"/>
    </source>
</evidence>
<keyword evidence="4 8" id="KW-0812">Transmembrane</keyword>
<evidence type="ECO:0000256" key="3">
    <source>
        <dbReference type="ARBA" id="ARBA00022452"/>
    </source>
</evidence>
<dbReference type="EMBL" id="CP119316">
    <property type="protein sequence ID" value="WEK46448.1"/>
    <property type="molecule type" value="Genomic_DNA"/>
</dbReference>
<evidence type="ECO:0000259" key="11">
    <source>
        <dbReference type="Pfam" id="PF00593"/>
    </source>
</evidence>
<dbReference type="Pfam" id="PF07715">
    <property type="entry name" value="Plug"/>
    <property type="match status" value="1"/>
</dbReference>
<dbReference type="KEGG" id="acob:P0Y56_15795"/>
<dbReference type="InterPro" id="IPR012910">
    <property type="entry name" value="Plug_dom"/>
</dbReference>
<dbReference type="InterPro" id="IPR000531">
    <property type="entry name" value="Beta-barrel_TonB"/>
</dbReference>
<dbReference type="InterPro" id="IPR037066">
    <property type="entry name" value="Plug_dom_sf"/>
</dbReference>